<keyword evidence="1" id="KW-0812">Transmembrane</keyword>
<reference evidence="2" key="1">
    <citation type="journal article" date="2021" name="Front. Plant Sci.">
        <title>Chromosome-Scale Genome Assembly for Chinese Sour Jujube and Insights Into Its Genome Evolution and Domestication Signature.</title>
        <authorList>
            <person name="Shen L.-Y."/>
            <person name="Luo H."/>
            <person name="Wang X.-L."/>
            <person name="Wang X.-M."/>
            <person name="Qiu X.-J."/>
            <person name="Liu H."/>
            <person name="Zhou S.-S."/>
            <person name="Jia K.-H."/>
            <person name="Nie S."/>
            <person name="Bao Y.-T."/>
            <person name="Zhang R.-G."/>
            <person name="Yun Q.-Z."/>
            <person name="Chai Y.-H."/>
            <person name="Lu J.-Y."/>
            <person name="Li Y."/>
            <person name="Zhao S.-W."/>
            <person name="Mao J.-F."/>
            <person name="Jia S.-G."/>
            <person name="Mao Y.-M."/>
        </authorList>
    </citation>
    <scope>NUCLEOTIDE SEQUENCE</scope>
    <source>
        <strain evidence="2">AT0</strain>
        <tissue evidence="2">Leaf</tissue>
    </source>
</reference>
<evidence type="ECO:0000313" key="2">
    <source>
        <dbReference type="EMBL" id="KAH7517556.1"/>
    </source>
</evidence>
<feature type="transmembrane region" description="Helical" evidence="1">
    <location>
        <begin position="508"/>
        <end position="530"/>
    </location>
</feature>
<organism evidence="2 3">
    <name type="scientific">Ziziphus jujuba var. spinosa</name>
    <dbReference type="NCBI Taxonomy" id="714518"/>
    <lineage>
        <taxon>Eukaryota</taxon>
        <taxon>Viridiplantae</taxon>
        <taxon>Streptophyta</taxon>
        <taxon>Embryophyta</taxon>
        <taxon>Tracheophyta</taxon>
        <taxon>Spermatophyta</taxon>
        <taxon>Magnoliopsida</taxon>
        <taxon>eudicotyledons</taxon>
        <taxon>Gunneridae</taxon>
        <taxon>Pentapetalae</taxon>
        <taxon>rosids</taxon>
        <taxon>fabids</taxon>
        <taxon>Rosales</taxon>
        <taxon>Rhamnaceae</taxon>
        <taxon>Paliureae</taxon>
        <taxon>Ziziphus</taxon>
    </lineage>
</organism>
<accession>A0A978URQ6</accession>
<feature type="transmembrane region" description="Helical" evidence="1">
    <location>
        <begin position="483"/>
        <end position="502"/>
    </location>
</feature>
<dbReference type="AlphaFoldDB" id="A0A978URQ6"/>
<feature type="transmembrane region" description="Helical" evidence="1">
    <location>
        <begin position="366"/>
        <end position="387"/>
    </location>
</feature>
<proteinExistence type="predicted"/>
<dbReference type="Proteomes" id="UP000813462">
    <property type="component" value="Unassembled WGS sequence"/>
</dbReference>
<keyword evidence="1" id="KW-0472">Membrane</keyword>
<dbReference type="PANTHER" id="PTHR34553:SF8">
    <property type="match status" value="1"/>
</dbReference>
<comment type="caution">
    <text evidence="2">The sequence shown here is derived from an EMBL/GenBank/DDBJ whole genome shotgun (WGS) entry which is preliminary data.</text>
</comment>
<evidence type="ECO:0000256" key="1">
    <source>
        <dbReference type="SAM" id="Phobius"/>
    </source>
</evidence>
<evidence type="ECO:0000313" key="3">
    <source>
        <dbReference type="Proteomes" id="UP000813462"/>
    </source>
</evidence>
<gene>
    <name evidence="2" type="ORF">FEM48_Zijuj09G0077500</name>
</gene>
<sequence>MEGTVGGGLQKAKLRCGNLGVGIGRMRRCGSGILRWGLEMDSCPDLYPLTSLQIRDIKAHLSQAFLYFAPISHKFFILVDNQSWQKNKHSRSTHIRELMITKYRRSPFKNTKGLPKSPSFCLDSFSHERRNLFKWLRIINMATWREKSPFSMMNLYKALHGFLVFEVAWKNVQGINYLNELQGVLYKADASMALEMKALRRWEFNGIEQALSCISSWFSGTSSETQTLKSNLILLLDKVPSNSSWGITVASKELLLNEASQAELFSEDVFFDVRDPPFDTDDIACMDHQVEEPSVEEDNDIESVEYKDTLLLLRFNNKDLPSKLRQIITSDLKLLTLLESGLPTWVIFFQSYPLFCKLYCPWMRPLFRTLYILISLVTVIIGFYDLYKNVPLLKAAASHLCGPLFKWIEAWDVKARLRYLGTMLFLQNFEKAMKWSLVATRSVKLLVSLLTKPFIYPLKEMLDILTPLWSVFSEMGELFYSNVWILVKYFYSVIFEFIEVLISPLEVLYAYLFILVKLASPFFSMLWKLFVFPTRGCLLLANYGCYLFSDIYEVLVKVIHFVASNVSQLTYFSRVKPQSSENSFWQTLWKDLFSKVFRSLRSILRVLFEFFASCNRHRLSIYNQLRATLYHLSNVGSVPSKCPCRRLLQVESNLKVDAKECERCK</sequence>
<name>A0A978URQ6_ZIZJJ</name>
<protein>
    <submittedName>
        <fullName evidence="2">Uncharacterized protein</fullName>
    </submittedName>
</protein>
<dbReference type="EMBL" id="JAEACU010000009">
    <property type="protein sequence ID" value="KAH7517556.1"/>
    <property type="molecule type" value="Genomic_DNA"/>
</dbReference>
<keyword evidence="1" id="KW-1133">Transmembrane helix</keyword>
<dbReference type="PANTHER" id="PTHR34553">
    <property type="entry name" value="OS05G0597400 PROTEIN"/>
    <property type="match status" value="1"/>
</dbReference>